<dbReference type="Proteomes" id="UP001283361">
    <property type="component" value="Unassembled WGS sequence"/>
</dbReference>
<name>A0AAE1EA19_9GAST</name>
<evidence type="ECO:0000313" key="2">
    <source>
        <dbReference type="Proteomes" id="UP001283361"/>
    </source>
</evidence>
<gene>
    <name evidence="1" type="ORF">RRG08_012448</name>
</gene>
<keyword evidence="2" id="KW-1185">Reference proteome</keyword>
<accession>A0AAE1EA19</accession>
<dbReference type="AlphaFoldDB" id="A0AAE1EA19"/>
<protein>
    <submittedName>
        <fullName evidence="1">Uncharacterized protein</fullName>
    </submittedName>
</protein>
<comment type="caution">
    <text evidence="1">The sequence shown here is derived from an EMBL/GenBank/DDBJ whole genome shotgun (WGS) entry which is preliminary data.</text>
</comment>
<dbReference type="EMBL" id="JAWDGP010000576">
    <property type="protein sequence ID" value="KAK3799397.1"/>
    <property type="molecule type" value="Genomic_DNA"/>
</dbReference>
<evidence type="ECO:0000313" key="1">
    <source>
        <dbReference type="EMBL" id="KAK3799397.1"/>
    </source>
</evidence>
<proteinExistence type="predicted"/>
<sequence>MASDGRSVVGLTAGETTVTVGAAYCPRPATQWPGWSSGRGGNCWWRLRQLKSTPSSGANQRTMSINWKRFNPPQRVLWWRALPSFRCLTWEDLRQQFLISPPCKVPAFIIVSKIRIVIWGNAEPIPPKCFDI</sequence>
<organism evidence="1 2">
    <name type="scientific">Elysia crispata</name>
    <name type="common">lettuce slug</name>
    <dbReference type="NCBI Taxonomy" id="231223"/>
    <lineage>
        <taxon>Eukaryota</taxon>
        <taxon>Metazoa</taxon>
        <taxon>Spiralia</taxon>
        <taxon>Lophotrochozoa</taxon>
        <taxon>Mollusca</taxon>
        <taxon>Gastropoda</taxon>
        <taxon>Heterobranchia</taxon>
        <taxon>Euthyneura</taxon>
        <taxon>Panpulmonata</taxon>
        <taxon>Sacoglossa</taxon>
        <taxon>Placobranchoidea</taxon>
        <taxon>Plakobranchidae</taxon>
        <taxon>Elysia</taxon>
    </lineage>
</organism>
<reference evidence="1" key="1">
    <citation type="journal article" date="2023" name="G3 (Bethesda)">
        <title>A reference genome for the long-term kleptoplast-retaining sea slug Elysia crispata morphotype clarki.</title>
        <authorList>
            <person name="Eastman K.E."/>
            <person name="Pendleton A.L."/>
            <person name="Shaikh M.A."/>
            <person name="Suttiyut T."/>
            <person name="Ogas R."/>
            <person name="Tomko P."/>
            <person name="Gavelis G."/>
            <person name="Widhalm J.R."/>
            <person name="Wisecaver J.H."/>
        </authorList>
    </citation>
    <scope>NUCLEOTIDE SEQUENCE</scope>
    <source>
        <strain evidence="1">ECLA1</strain>
    </source>
</reference>